<keyword evidence="2" id="KW-1185">Reference proteome</keyword>
<dbReference type="Proteomes" id="UP000887577">
    <property type="component" value="Unplaced"/>
</dbReference>
<dbReference type="SUPFAM" id="SSF57850">
    <property type="entry name" value="RING/U-box"/>
    <property type="match status" value="1"/>
</dbReference>
<proteinExistence type="predicted"/>
<evidence type="ECO:0000313" key="2">
    <source>
        <dbReference type="Proteomes" id="UP000887577"/>
    </source>
</evidence>
<reference evidence="3" key="1">
    <citation type="submission" date="2022-11" db="UniProtKB">
        <authorList>
            <consortium name="WormBaseParasite"/>
        </authorList>
    </citation>
    <scope>IDENTIFICATION</scope>
</reference>
<name>A0A914Y4F9_9BILA</name>
<sequence>MDTVEEMFKKSGLRMDIKPKYCLYTYDQIINEVEKVSQDASEIIKYSPDNCKILLYHFKWNSTKLTEKFFDASSAKEFIKKNGIKYIIDDSLKEEDAIIVEECKICKKMKDVAILSCSHLVCFDCWKDIARSAKEKLKDSDVLPYLTCDYEGCKAPIPETFTLQLFRDPETYHFYQHMRLKKLHVNVASHSALIVMISHIPHFHVF</sequence>
<dbReference type="Gene3D" id="3.30.40.10">
    <property type="entry name" value="Zinc/RING finger domain, C3HC4 (zinc finger)"/>
    <property type="match status" value="1"/>
</dbReference>
<protein>
    <submittedName>
        <fullName evidence="3">RING-type domain-containing protein</fullName>
    </submittedName>
</protein>
<dbReference type="InterPro" id="IPR048962">
    <property type="entry name" value="ARIH1-like_UBL"/>
</dbReference>
<evidence type="ECO:0000259" key="1">
    <source>
        <dbReference type="Pfam" id="PF21235"/>
    </source>
</evidence>
<evidence type="ECO:0000313" key="3">
    <source>
        <dbReference type="WBParaSite" id="PSU_v2.g13656.t1"/>
    </source>
</evidence>
<dbReference type="AlphaFoldDB" id="A0A914Y4F9"/>
<organism evidence="2 3">
    <name type="scientific">Panagrolaimus superbus</name>
    <dbReference type="NCBI Taxonomy" id="310955"/>
    <lineage>
        <taxon>Eukaryota</taxon>
        <taxon>Metazoa</taxon>
        <taxon>Ecdysozoa</taxon>
        <taxon>Nematoda</taxon>
        <taxon>Chromadorea</taxon>
        <taxon>Rhabditida</taxon>
        <taxon>Tylenchina</taxon>
        <taxon>Panagrolaimomorpha</taxon>
        <taxon>Panagrolaimoidea</taxon>
        <taxon>Panagrolaimidae</taxon>
        <taxon>Panagrolaimus</taxon>
    </lineage>
</organism>
<dbReference type="WBParaSite" id="PSU_v2.g13656.t1">
    <property type="protein sequence ID" value="PSU_v2.g13656.t1"/>
    <property type="gene ID" value="PSU_v2.g13656"/>
</dbReference>
<dbReference type="InterPro" id="IPR013083">
    <property type="entry name" value="Znf_RING/FYVE/PHD"/>
</dbReference>
<dbReference type="Pfam" id="PF21235">
    <property type="entry name" value="UBA_ARI1"/>
    <property type="match status" value="1"/>
</dbReference>
<accession>A0A914Y4F9</accession>
<feature type="domain" description="E3 ubiquitin-protein ligase ARIH1-like UBA-like" evidence="1">
    <location>
        <begin position="34"/>
        <end position="71"/>
    </location>
</feature>